<dbReference type="AlphaFoldDB" id="A0AAE0IST1"/>
<dbReference type="Proteomes" id="UP001283341">
    <property type="component" value="Unassembled WGS sequence"/>
</dbReference>
<accession>A0AAE0IST1</accession>
<keyword evidence="2" id="KW-1185">Reference proteome</keyword>
<evidence type="ECO:0000313" key="1">
    <source>
        <dbReference type="EMBL" id="KAK3330355.1"/>
    </source>
</evidence>
<proteinExistence type="predicted"/>
<dbReference type="EMBL" id="JAUEDM010000001">
    <property type="protein sequence ID" value="KAK3330355.1"/>
    <property type="molecule type" value="Genomic_DNA"/>
</dbReference>
<reference evidence="1" key="2">
    <citation type="submission" date="2023-06" db="EMBL/GenBank/DDBJ databases">
        <authorList>
            <consortium name="Lawrence Berkeley National Laboratory"/>
            <person name="Haridas S."/>
            <person name="Hensen N."/>
            <person name="Bonometti L."/>
            <person name="Westerberg I."/>
            <person name="Brannstrom I.O."/>
            <person name="Guillou S."/>
            <person name="Cros-Aarteil S."/>
            <person name="Calhoun S."/>
            <person name="Kuo A."/>
            <person name="Mondo S."/>
            <person name="Pangilinan J."/>
            <person name="Riley R."/>
            <person name="Labutti K."/>
            <person name="Andreopoulos B."/>
            <person name="Lipzen A."/>
            <person name="Chen C."/>
            <person name="Yanf M."/>
            <person name="Daum C."/>
            <person name="Ng V."/>
            <person name="Clum A."/>
            <person name="Steindorff A."/>
            <person name="Ohm R."/>
            <person name="Martin F."/>
            <person name="Silar P."/>
            <person name="Natvig D."/>
            <person name="Lalanne C."/>
            <person name="Gautier V."/>
            <person name="Ament-Velasquez S.L."/>
            <person name="Kruys A."/>
            <person name="Hutchinson M.I."/>
            <person name="Powell A.J."/>
            <person name="Barry K."/>
            <person name="Miller A.N."/>
            <person name="Grigoriev I.V."/>
            <person name="Debuchy R."/>
            <person name="Gladieux P."/>
            <person name="Thoren M.H."/>
            <person name="Johannesson H."/>
        </authorList>
    </citation>
    <scope>NUCLEOTIDE SEQUENCE</scope>
    <source>
        <strain evidence="1">CBS 118394</strain>
    </source>
</reference>
<organism evidence="1 2">
    <name type="scientific">Apodospora peruviana</name>
    <dbReference type="NCBI Taxonomy" id="516989"/>
    <lineage>
        <taxon>Eukaryota</taxon>
        <taxon>Fungi</taxon>
        <taxon>Dikarya</taxon>
        <taxon>Ascomycota</taxon>
        <taxon>Pezizomycotina</taxon>
        <taxon>Sordariomycetes</taxon>
        <taxon>Sordariomycetidae</taxon>
        <taxon>Sordariales</taxon>
        <taxon>Lasiosphaeriaceae</taxon>
        <taxon>Apodospora</taxon>
    </lineage>
</organism>
<protein>
    <submittedName>
        <fullName evidence="1">Uncharacterized protein</fullName>
    </submittedName>
</protein>
<comment type="caution">
    <text evidence="1">The sequence shown here is derived from an EMBL/GenBank/DDBJ whole genome shotgun (WGS) entry which is preliminary data.</text>
</comment>
<reference evidence="1" key="1">
    <citation type="journal article" date="2023" name="Mol. Phylogenet. Evol.">
        <title>Genome-scale phylogeny and comparative genomics of the fungal order Sordariales.</title>
        <authorList>
            <person name="Hensen N."/>
            <person name="Bonometti L."/>
            <person name="Westerberg I."/>
            <person name="Brannstrom I.O."/>
            <person name="Guillou S."/>
            <person name="Cros-Aarteil S."/>
            <person name="Calhoun S."/>
            <person name="Haridas S."/>
            <person name="Kuo A."/>
            <person name="Mondo S."/>
            <person name="Pangilinan J."/>
            <person name="Riley R."/>
            <person name="LaButti K."/>
            <person name="Andreopoulos B."/>
            <person name="Lipzen A."/>
            <person name="Chen C."/>
            <person name="Yan M."/>
            <person name="Daum C."/>
            <person name="Ng V."/>
            <person name="Clum A."/>
            <person name="Steindorff A."/>
            <person name="Ohm R.A."/>
            <person name="Martin F."/>
            <person name="Silar P."/>
            <person name="Natvig D.O."/>
            <person name="Lalanne C."/>
            <person name="Gautier V."/>
            <person name="Ament-Velasquez S.L."/>
            <person name="Kruys A."/>
            <person name="Hutchinson M.I."/>
            <person name="Powell A.J."/>
            <person name="Barry K."/>
            <person name="Miller A.N."/>
            <person name="Grigoriev I.V."/>
            <person name="Debuchy R."/>
            <person name="Gladieux P."/>
            <person name="Hiltunen Thoren M."/>
            <person name="Johannesson H."/>
        </authorList>
    </citation>
    <scope>NUCLEOTIDE SEQUENCE</scope>
    <source>
        <strain evidence="1">CBS 118394</strain>
    </source>
</reference>
<gene>
    <name evidence="1" type="ORF">B0H66DRAFT_586727</name>
</gene>
<sequence length="192" mass="21136">MATSHPVCVVWNGEWVVAQYGHSDGLDFAANDVAKIIHFISLPAKIERHKAGLRNNVYYKPITAEYTIDEIKCDACLHEQTSGEVLDVIAGADTAVTTPAGVTTSVALELDMEFALDSSRCKCIFVVDLDKQVLEIFGGPNYENKRASHRFLNVGEQEDKVPRLQCSFSLSYIAENPVQSVLAVQTIVSFVE</sequence>
<evidence type="ECO:0000313" key="2">
    <source>
        <dbReference type="Proteomes" id="UP001283341"/>
    </source>
</evidence>
<name>A0AAE0IST1_9PEZI</name>